<dbReference type="PANTHER" id="PTHR30486:SF12">
    <property type="entry name" value="TYPE IV PILUS ATPASE PILU"/>
    <property type="match status" value="1"/>
</dbReference>
<organism evidence="3 4">
    <name type="scientific">Rubrobacter xylanophilus (strain DSM 9941 / JCM 11954 / NBRC 16129 / PRD-1)</name>
    <dbReference type="NCBI Taxonomy" id="266117"/>
    <lineage>
        <taxon>Bacteria</taxon>
        <taxon>Bacillati</taxon>
        <taxon>Actinomycetota</taxon>
        <taxon>Rubrobacteria</taxon>
        <taxon>Rubrobacterales</taxon>
        <taxon>Rubrobacteraceae</taxon>
        <taxon>Rubrobacter</taxon>
    </lineage>
</organism>
<accession>Q1AWU5</accession>
<dbReference type="InterPro" id="IPR003593">
    <property type="entry name" value="AAA+_ATPase"/>
</dbReference>
<dbReference type="Gene3D" id="3.40.50.300">
    <property type="entry name" value="P-loop containing nucleotide triphosphate hydrolases"/>
    <property type="match status" value="1"/>
</dbReference>
<reference evidence="3 4" key="1">
    <citation type="submission" date="2006-06" db="EMBL/GenBank/DDBJ databases">
        <title>Complete sequence of Rubrobacter xylanophilus DSM 9941.</title>
        <authorList>
            <consortium name="US DOE Joint Genome Institute"/>
            <person name="Copeland A."/>
            <person name="Lucas S."/>
            <person name="Lapidus A."/>
            <person name="Barry K."/>
            <person name="Detter J.C."/>
            <person name="Glavina del Rio T."/>
            <person name="Hammon N."/>
            <person name="Israni S."/>
            <person name="Dalin E."/>
            <person name="Tice H."/>
            <person name="Pitluck S."/>
            <person name="Munk A.C."/>
            <person name="Brettin T."/>
            <person name="Bruce D."/>
            <person name="Han C."/>
            <person name="Tapia R."/>
            <person name="Gilna P."/>
            <person name="Schmutz J."/>
            <person name="Larimer F."/>
            <person name="Land M."/>
            <person name="Hauser L."/>
            <person name="Kyrpides N."/>
            <person name="Lykidis A."/>
            <person name="da Costa M.S."/>
            <person name="Rainey F.A."/>
            <person name="Empadinhas N."/>
            <person name="Jolivet E."/>
            <person name="Battista J.R."/>
            <person name="Richardson P."/>
        </authorList>
    </citation>
    <scope>NUCLEOTIDE SEQUENCE [LARGE SCALE GENOMIC DNA]</scope>
    <source>
        <strain evidence="4">DSM 9941 / JCM 11954 / NBRC 16129 / PRD-1</strain>
    </source>
</reference>
<dbReference type="PANTHER" id="PTHR30486">
    <property type="entry name" value="TWITCHING MOTILITY PROTEIN PILT"/>
    <property type="match status" value="1"/>
</dbReference>
<dbReference type="CDD" id="cd01131">
    <property type="entry name" value="PilT"/>
    <property type="match status" value="1"/>
</dbReference>
<sequence length="375" mass="41205">MRRKMESSGGGPGNRRDLSRIEGLLEEMVAMGGSDLHLKVGSPPVVRVDGLLRRLEGFADLEPAHTVEALSQILPAALARDFEVEGEADFSYSVEGLGRFRVNAFRQRGSVSLAMRFVPFEVPRFEELGLPEAVGRLAREERGIVLVTGTTGSGKSTTLAAMIDLINRSEARHIVTVEDPIEFLHRDRRSIINQREVGMDTASFSRALRRVLRQDPDVILIGEIRDAETAQIALSAAETGHLVLSTLHTVDATETVNRLIDLFPPHERVQVRSMLAGTLRGIVGQRLLRARDGGRVVACEVLVATGRIREFILDASKTAQIQEAIAEGGYYGMQTYDQALLELVREGRVGYEEAVRASSQPQNFRLMVRSLGIGG</sequence>
<keyword evidence="4" id="KW-1185">Reference proteome</keyword>
<dbReference type="KEGG" id="rxy:Rxyl_1167"/>
<dbReference type="EMBL" id="CP000386">
    <property type="protein sequence ID" value="ABG04133.1"/>
    <property type="molecule type" value="Genomic_DNA"/>
</dbReference>
<evidence type="ECO:0000313" key="4">
    <source>
        <dbReference type="Proteomes" id="UP000006637"/>
    </source>
</evidence>
<dbReference type="PhylomeDB" id="Q1AWU5"/>
<comment type="similarity">
    <text evidence="1">Belongs to the GSP E family.</text>
</comment>
<proteinExistence type="inferred from homology"/>
<dbReference type="InterPro" id="IPR027417">
    <property type="entry name" value="P-loop_NTPase"/>
</dbReference>
<dbReference type="NCBIfam" id="TIGR01420">
    <property type="entry name" value="pilT_fam"/>
    <property type="match status" value="1"/>
</dbReference>
<dbReference type="PROSITE" id="PS00662">
    <property type="entry name" value="T2SP_E"/>
    <property type="match status" value="1"/>
</dbReference>
<dbReference type="SMART" id="SM00382">
    <property type="entry name" value="AAA"/>
    <property type="match status" value="1"/>
</dbReference>
<dbReference type="STRING" id="266117.Rxyl_1167"/>
<dbReference type="SUPFAM" id="SSF52540">
    <property type="entry name" value="P-loop containing nucleoside triphosphate hydrolases"/>
    <property type="match status" value="1"/>
</dbReference>
<dbReference type="GO" id="GO:0005524">
    <property type="term" value="F:ATP binding"/>
    <property type="evidence" value="ECO:0007669"/>
    <property type="project" value="InterPro"/>
</dbReference>
<evidence type="ECO:0000259" key="2">
    <source>
        <dbReference type="PROSITE" id="PS00662"/>
    </source>
</evidence>
<dbReference type="AlphaFoldDB" id="Q1AWU5"/>
<protein>
    <submittedName>
        <fullName evidence="3">Twitching motility protein</fullName>
    </submittedName>
</protein>
<feature type="domain" description="Bacterial type II secretion system protein E" evidence="2">
    <location>
        <begin position="212"/>
        <end position="226"/>
    </location>
</feature>
<dbReference type="InterPro" id="IPR050921">
    <property type="entry name" value="T4SS_GSP_E_ATPase"/>
</dbReference>
<evidence type="ECO:0000256" key="1">
    <source>
        <dbReference type="ARBA" id="ARBA00006611"/>
    </source>
</evidence>
<dbReference type="GO" id="GO:0016887">
    <property type="term" value="F:ATP hydrolysis activity"/>
    <property type="evidence" value="ECO:0007669"/>
    <property type="project" value="InterPro"/>
</dbReference>
<dbReference type="InterPro" id="IPR001482">
    <property type="entry name" value="T2SS/T4SS_dom"/>
</dbReference>
<gene>
    <name evidence="3" type="ordered locus">Rxyl_1167</name>
</gene>
<evidence type="ECO:0000313" key="3">
    <source>
        <dbReference type="EMBL" id="ABG04133.1"/>
    </source>
</evidence>
<dbReference type="eggNOG" id="COG2805">
    <property type="taxonomic scope" value="Bacteria"/>
</dbReference>
<dbReference type="HOGENOM" id="CLU_013446_4_0_11"/>
<name>Q1AWU5_RUBXD</name>
<dbReference type="Proteomes" id="UP000006637">
    <property type="component" value="Chromosome"/>
</dbReference>
<dbReference type="Pfam" id="PF00437">
    <property type="entry name" value="T2SSE"/>
    <property type="match status" value="1"/>
</dbReference>
<dbReference type="Gene3D" id="3.30.450.90">
    <property type="match status" value="1"/>
</dbReference>
<dbReference type="InterPro" id="IPR006321">
    <property type="entry name" value="PilT/PilU"/>
</dbReference>